<evidence type="ECO:0000256" key="1">
    <source>
        <dbReference type="ARBA" id="ARBA00009080"/>
    </source>
</evidence>
<dbReference type="InterPro" id="IPR029154">
    <property type="entry name" value="HIBADH-like_NADP-bd"/>
</dbReference>
<dbReference type="GO" id="GO:0051287">
    <property type="term" value="F:NAD binding"/>
    <property type="evidence" value="ECO:0007669"/>
    <property type="project" value="InterPro"/>
</dbReference>
<dbReference type="PIRSF" id="PIRSF000103">
    <property type="entry name" value="HIBADH"/>
    <property type="match status" value="1"/>
</dbReference>
<feature type="active site" evidence="4">
    <location>
        <position position="172"/>
    </location>
</feature>
<dbReference type="EMBL" id="QJTJ01000017">
    <property type="protein sequence ID" value="PYF05620.1"/>
    <property type="molecule type" value="Genomic_DNA"/>
</dbReference>
<reference evidence="7 8" key="1">
    <citation type="submission" date="2018-06" db="EMBL/GenBank/DDBJ databases">
        <title>Genomic Encyclopedia of Archaeal and Bacterial Type Strains, Phase II (KMG-II): from individual species to whole genera.</title>
        <authorList>
            <person name="Goeker M."/>
        </authorList>
    </citation>
    <scope>NUCLEOTIDE SEQUENCE [LARGE SCALE GENOMIC DNA]</scope>
    <source>
        <strain evidence="7 8">KACC 16626</strain>
    </source>
</reference>
<evidence type="ECO:0000259" key="5">
    <source>
        <dbReference type="Pfam" id="PF03446"/>
    </source>
</evidence>
<dbReference type="GO" id="GO:0016491">
    <property type="term" value="F:oxidoreductase activity"/>
    <property type="evidence" value="ECO:0007669"/>
    <property type="project" value="UniProtKB-KW"/>
</dbReference>
<keyword evidence="8" id="KW-1185">Reference proteome</keyword>
<dbReference type="Proteomes" id="UP000247416">
    <property type="component" value="Unassembled WGS sequence"/>
</dbReference>
<protein>
    <submittedName>
        <fullName evidence="7">3-hydroxyisobutyrate dehydrogenase/2-hydroxy-3-oxopropionate reductase</fullName>
    </submittedName>
</protein>
<dbReference type="GO" id="GO:0050661">
    <property type="term" value="F:NADP binding"/>
    <property type="evidence" value="ECO:0007669"/>
    <property type="project" value="InterPro"/>
</dbReference>
<dbReference type="SUPFAM" id="SSF51735">
    <property type="entry name" value="NAD(P)-binding Rossmann-fold domains"/>
    <property type="match status" value="1"/>
</dbReference>
<dbReference type="Pfam" id="PF14833">
    <property type="entry name" value="NAD_binding_11"/>
    <property type="match status" value="1"/>
</dbReference>
<evidence type="ECO:0000259" key="6">
    <source>
        <dbReference type="Pfam" id="PF14833"/>
    </source>
</evidence>
<comment type="caution">
    <text evidence="7">The sequence shown here is derived from an EMBL/GenBank/DDBJ whole genome shotgun (WGS) entry which is preliminary data.</text>
</comment>
<feature type="domain" description="3-hydroxyisobutyrate dehydrogenase-like NAD-binding" evidence="6">
    <location>
        <begin position="166"/>
        <end position="287"/>
    </location>
</feature>
<accession>A0A318TP28</accession>
<feature type="domain" description="6-phosphogluconate dehydrogenase NADP-binding" evidence="5">
    <location>
        <begin position="3"/>
        <end position="163"/>
    </location>
</feature>
<dbReference type="PANTHER" id="PTHR43060:SF15">
    <property type="entry name" value="3-HYDROXYISOBUTYRATE DEHYDROGENASE-LIKE 1, MITOCHONDRIAL-RELATED"/>
    <property type="match status" value="1"/>
</dbReference>
<evidence type="ECO:0000256" key="3">
    <source>
        <dbReference type="ARBA" id="ARBA00023027"/>
    </source>
</evidence>
<dbReference type="Pfam" id="PF03446">
    <property type="entry name" value="NAD_binding_2"/>
    <property type="match status" value="1"/>
</dbReference>
<dbReference type="RefSeq" id="WP_107933550.1">
    <property type="nucleotide sequence ID" value="NZ_PYWJ01000006.1"/>
</dbReference>
<evidence type="ECO:0000313" key="7">
    <source>
        <dbReference type="EMBL" id="PYF05620.1"/>
    </source>
</evidence>
<dbReference type="Gene3D" id="3.40.50.720">
    <property type="entry name" value="NAD(P)-binding Rossmann-like Domain"/>
    <property type="match status" value="1"/>
</dbReference>
<dbReference type="AlphaFoldDB" id="A0A318TP28"/>
<dbReference type="SUPFAM" id="SSF48179">
    <property type="entry name" value="6-phosphogluconate dehydrogenase C-terminal domain-like"/>
    <property type="match status" value="1"/>
</dbReference>
<organism evidence="7 8">
    <name type="scientific">Ureibacillus chungkukjangi</name>
    <dbReference type="NCBI Taxonomy" id="1202712"/>
    <lineage>
        <taxon>Bacteria</taxon>
        <taxon>Bacillati</taxon>
        <taxon>Bacillota</taxon>
        <taxon>Bacilli</taxon>
        <taxon>Bacillales</taxon>
        <taxon>Caryophanaceae</taxon>
        <taxon>Ureibacillus</taxon>
    </lineage>
</organism>
<dbReference type="InterPro" id="IPR015815">
    <property type="entry name" value="HIBADH-related"/>
</dbReference>
<dbReference type="InterPro" id="IPR013328">
    <property type="entry name" value="6PGD_dom2"/>
</dbReference>
<sequence>MGKVGVIGCGLMGSGIAKNLLKNNYEVMVYDINEDAVKNLVNQGAVVASKPEELASQVDYLILSLTSPELVKEIVIDEDRGVLYRMNQGKFILDMSTNDVNLTRQIHEMAQTRGVEFYDCPLSGGPDGANNGTLTIMIGGNEERFDEILPVLQVIGKHIEYLGESGAGQTVKLCHNMVVAGVISLLSEAFLTGEKAGVSKEKLASILQKGSGHTRAMDVFGVNILDQSFENVKFSLANMTKDIHLYRNLAEDHQTTTFVSDMTNQLFSLGRNKGKGNLDSSAVYEVLVEMMQK</sequence>
<keyword evidence="2" id="KW-0560">Oxidoreductase</keyword>
<dbReference type="InterPro" id="IPR006115">
    <property type="entry name" value="6PGDH_NADP-bd"/>
</dbReference>
<comment type="similarity">
    <text evidence="1">Belongs to the HIBADH-related family.</text>
</comment>
<evidence type="ECO:0000256" key="2">
    <source>
        <dbReference type="ARBA" id="ARBA00023002"/>
    </source>
</evidence>
<name>A0A318TP28_9BACL</name>
<keyword evidence="3" id="KW-0520">NAD</keyword>
<evidence type="ECO:0000256" key="4">
    <source>
        <dbReference type="PIRSR" id="PIRSR000103-1"/>
    </source>
</evidence>
<evidence type="ECO:0000313" key="8">
    <source>
        <dbReference type="Proteomes" id="UP000247416"/>
    </source>
</evidence>
<proteinExistence type="inferred from homology"/>
<dbReference type="InterPro" id="IPR008927">
    <property type="entry name" value="6-PGluconate_DH-like_C_sf"/>
</dbReference>
<dbReference type="InterPro" id="IPR036291">
    <property type="entry name" value="NAD(P)-bd_dom_sf"/>
</dbReference>
<gene>
    <name evidence="7" type="ORF">BJ095_11729</name>
</gene>
<dbReference type="OrthoDB" id="9786703at2"/>
<dbReference type="Gene3D" id="1.10.1040.10">
    <property type="entry name" value="N-(1-d-carboxylethyl)-l-norvaline Dehydrogenase, domain 2"/>
    <property type="match status" value="1"/>
</dbReference>
<dbReference type="PANTHER" id="PTHR43060">
    <property type="entry name" value="3-HYDROXYISOBUTYRATE DEHYDROGENASE-LIKE 1, MITOCHONDRIAL-RELATED"/>
    <property type="match status" value="1"/>
</dbReference>